<accession>E8ZKK2</accession>
<organism evidence="1 2">
    <name type="scientific">Mycoplasma haemofelis (strain Langford 1)</name>
    <name type="common">Haemobartonella felis</name>
    <dbReference type="NCBI Taxonomy" id="941640"/>
    <lineage>
        <taxon>Bacteria</taxon>
        <taxon>Bacillati</taxon>
        <taxon>Mycoplasmatota</taxon>
        <taxon>Mollicutes</taxon>
        <taxon>Mycoplasmataceae</taxon>
        <taxon>Mycoplasma</taxon>
    </lineage>
</organism>
<dbReference type="Proteomes" id="UP000008637">
    <property type="component" value="Chromosome"/>
</dbReference>
<evidence type="ECO:0000313" key="1">
    <source>
        <dbReference type="EMBL" id="CBY92168.1"/>
    </source>
</evidence>
<evidence type="ECO:0000313" key="2">
    <source>
        <dbReference type="Proteomes" id="UP000008637"/>
    </source>
</evidence>
<name>E8ZKK2_MYCHL</name>
<dbReference type="AlphaFoldDB" id="E8ZKK2"/>
<gene>
    <name evidence="1" type="ordered locus">HF1_01600</name>
</gene>
<keyword evidence="2" id="KW-1185">Reference proteome</keyword>
<protein>
    <submittedName>
        <fullName evidence="1">Uncharacterized protein</fullName>
    </submittedName>
</protein>
<dbReference type="EMBL" id="FR773153">
    <property type="protein sequence ID" value="CBY92168.1"/>
    <property type="molecule type" value="Genomic_DNA"/>
</dbReference>
<dbReference type="KEGG" id="mha:HF1_01600"/>
<sequence>MTFAAKLASVGSVAAGAVGSGGGGAYYASLETIEAKLKGKLLGSYDDFKSTWEHKYKKLQEGKDSLSETLKKIKDGKEMALHCHKNYSSTHKSIFSKGEDSELLEETKKWCTQTFKDQLSIEFKTGGKVLDVTSSNTDESEFKANYKKLKSHDEKAEGSLTEELKKLAPTADDSTSAQNWQKLQSYCKSVHDQYLTLATVEAFKVAKKYCIKAGT</sequence>
<reference evidence="1 2" key="1">
    <citation type="journal article" date="2011" name="J. Bacteriol.">
        <title>Complete genome sequence of Mycoplasma haemofelis, a hemotropic mycoplasma.</title>
        <authorList>
            <person name="Barker E.N."/>
            <person name="Helps C.R."/>
            <person name="Peters I.R."/>
            <person name="Darby A.C."/>
            <person name="Radford A.D."/>
            <person name="Tasker S."/>
        </authorList>
    </citation>
    <scope>NUCLEOTIDE SEQUENCE [LARGE SCALE GENOMIC DNA]</scope>
    <source>
        <strain evidence="1 2">Langford 1</strain>
    </source>
</reference>
<dbReference type="HOGENOM" id="CLU_087258_1_0_14"/>
<proteinExistence type="predicted"/>